<dbReference type="RefSeq" id="XP_004221426.1">
    <property type="nucleotide sequence ID" value="XM_004221378.1"/>
</dbReference>
<protein>
    <submittedName>
        <fullName evidence="2">Uncharacterized protein</fullName>
    </submittedName>
</protein>
<dbReference type="VEuPathDB" id="PlasmoDB:PCYB_062110"/>
<feature type="compositionally biased region" description="Basic and acidic residues" evidence="1">
    <location>
        <begin position="345"/>
        <end position="373"/>
    </location>
</feature>
<organism evidence="2 3">
    <name type="scientific">Plasmodium cynomolgi (strain B)</name>
    <dbReference type="NCBI Taxonomy" id="1120755"/>
    <lineage>
        <taxon>Eukaryota</taxon>
        <taxon>Sar</taxon>
        <taxon>Alveolata</taxon>
        <taxon>Apicomplexa</taxon>
        <taxon>Aconoidasida</taxon>
        <taxon>Haemosporida</taxon>
        <taxon>Plasmodiidae</taxon>
        <taxon>Plasmodium</taxon>
        <taxon>Plasmodium (Plasmodium)</taxon>
    </lineage>
</organism>
<gene>
    <name evidence="2" type="ORF">PCYB_062110</name>
</gene>
<feature type="compositionally biased region" description="Polar residues" evidence="1">
    <location>
        <begin position="732"/>
        <end position="743"/>
    </location>
</feature>
<feature type="region of interest" description="Disordered" evidence="1">
    <location>
        <begin position="866"/>
        <end position="886"/>
    </location>
</feature>
<reference evidence="2 3" key="1">
    <citation type="journal article" date="2012" name="Nat. Genet.">
        <title>Plasmodium cynomolgi genome sequences provide insight into Plasmodium vivax and the monkey malaria clade.</title>
        <authorList>
            <person name="Tachibana S."/>
            <person name="Sullivan S.A."/>
            <person name="Kawai S."/>
            <person name="Nakamura S."/>
            <person name="Kim H.R."/>
            <person name="Goto N."/>
            <person name="Arisue N."/>
            <person name="Palacpac N.M.Q."/>
            <person name="Honma H."/>
            <person name="Yagi M."/>
            <person name="Tougan T."/>
            <person name="Katakai Y."/>
            <person name="Kaneko O."/>
            <person name="Mita T."/>
            <person name="Kita K."/>
            <person name="Yasutomi Y."/>
            <person name="Sutton P.L."/>
            <person name="Shakhbatyan R."/>
            <person name="Horii T."/>
            <person name="Yasunaga T."/>
            <person name="Barnwell J.W."/>
            <person name="Escalante A.A."/>
            <person name="Carlton J.M."/>
            <person name="Tanabe K."/>
        </authorList>
    </citation>
    <scope>NUCLEOTIDE SEQUENCE [LARGE SCALE GENOMIC DNA]</scope>
    <source>
        <strain evidence="2 3">B</strain>
    </source>
</reference>
<feature type="region of interest" description="Disordered" evidence="1">
    <location>
        <begin position="299"/>
        <end position="385"/>
    </location>
</feature>
<dbReference type="PhylomeDB" id="K6UR37"/>
<accession>K6UR37</accession>
<evidence type="ECO:0000313" key="3">
    <source>
        <dbReference type="Proteomes" id="UP000006319"/>
    </source>
</evidence>
<feature type="region of interest" description="Disordered" evidence="1">
    <location>
        <begin position="1"/>
        <end position="26"/>
    </location>
</feature>
<dbReference type="Proteomes" id="UP000006319">
    <property type="component" value="Chromosome 6"/>
</dbReference>
<evidence type="ECO:0000313" key="2">
    <source>
        <dbReference type="EMBL" id="GAB65479.1"/>
    </source>
</evidence>
<dbReference type="OrthoDB" id="387726at2759"/>
<dbReference type="EMBL" id="DF157098">
    <property type="protein sequence ID" value="GAB65479.1"/>
    <property type="molecule type" value="Genomic_DNA"/>
</dbReference>
<dbReference type="KEGG" id="pcy:PCYB_062110"/>
<dbReference type="GeneID" id="14691719"/>
<sequence>MPEKLSFEKDAPLGEVPREELPSGGMHFGGSHFGGIHTGGLHTEGIHTEGLHTEALLSEALHSEGVHHEIYTPQVELPINEWVGDSGDGSTNRARTNRVDALEMIKTNEVTLLESLNDSTCNILKNRHVLRDQGGVWTSGRDRPNGIEATHDIIEKQDPDRDANNSIFNLYQRKYRGGELPSGVSSLQQMMERETHAEETLVLSKRDELEDTSCGGGERDEPINELYSWGNHNFFNRGMAPQGHIETAFCLGNSDTNCFARATGGEGLHGAEGLYGGEGLYDGEGFHRGEGLYGGEGLHRGEDLYGGDTPPGEYPLRGASPMGLPNKGEDATLNHMHKRGCSFDISERSPPDGSPPDRPHSDKSPPDAYDRSGYHYIGGGAPHVKSPLLKERTHYYGVKFDGEDEDETGTVPKGGCCPPVKNKCSGCTGCTGCSGCSSSGALPGDFSQEGCESEKPFVLNHLSMGGSYKGETLLLGSRALQMASTDGASTKNTFDFVPLENIHVNDTNVFRRKQEGVTISLKGDLNGEKSHVGELMRLRTIGSSQNERLNRLCIGNQLGIRLDEGEVSTGEQTFCRLKTDRGSNECSYRESKRLSQNAEEKVNMQICDLLGCTSRVSAFYGGDEQTGGGDPRGGDSRVGDFRVEDFRVEDFRVEPPRVETPQQMMDPLSFIRGTKHAGRLPPTDTYHLNDFIIWDSPYLIGNKLEATVGKRSTFPSIVTPVVPCRDGHQPRVVSSNTYQSPSKCTDLPFDQKISNTHMGRDISGGNRMERVPYAQFGSCTEEGGRGGVKDPFLYSSRGDNPWAFQRKKDIFSHNRGEVNKKELTYTQKLFASPYHESSRGEGYRDGNYREGTYREGAHLEGTHLEGTHRDGRQRMLTRRTDTHDLW</sequence>
<feature type="region of interest" description="Disordered" evidence="1">
    <location>
        <begin position="732"/>
        <end position="751"/>
    </location>
</feature>
<evidence type="ECO:0000256" key="1">
    <source>
        <dbReference type="SAM" id="MobiDB-lite"/>
    </source>
</evidence>
<name>K6UR37_PLACD</name>
<keyword evidence="3" id="KW-1185">Reference proteome</keyword>
<proteinExistence type="predicted"/>
<feature type="compositionally biased region" description="Basic and acidic residues" evidence="1">
    <location>
        <begin position="1"/>
        <end position="21"/>
    </location>
</feature>
<dbReference type="AlphaFoldDB" id="K6UR37"/>